<organism evidence="3">
    <name type="scientific">Melampsora larici-populina (strain 98AG31 / pathotype 3-4-7)</name>
    <name type="common">Poplar leaf rust fungus</name>
    <dbReference type="NCBI Taxonomy" id="747676"/>
    <lineage>
        <taxon>Eukaryota</taxon>
        <taxon>Fungi</taxon>
        <taxon>Dikarya</taxon>
        <taxon>Basidiomycota</taxon>
        <taxon>Pucciniomycotina</taxon>
        <taxon>Pucciniomycetes</taxon>
        <taxon>Pucciniales</taxon>
        <taxon>Melampsoraceae</taxon>
        <taxon>Melampsora</taxon>
    </lineage>
</organism>
<feature type="region of interest" description="Disordered" evidence="1">
    <location>
        <begin position="59"/>
        <end position="88"/>
    </location>
</feature>
<dbReference type="AlphaFoldDB" id="F4RD79"/>
<name>F4RD79_MELLP</name>
<dbReference type="VEuPathDB" id="FungiDB:MELLADRAFT_55319"/>
<proteinExistence type="predicted"/>
<dbReference type="EMBL" id="GL883097">
    <property type="protein sequence ID" value="EGG09352.1"/>
    <property type="molecule type" value="Genomic_DNA"/>
</dbReference>
<protein>
    <submittedName>
        <fullName evidence="2">Uncharacterized protein</fullName>
    </submittedName>
</protein>
<dbReference type="OrthoDB" id="3259198at2759"/>
<dbReference type="HOGENOM" id="CLU_1787239_0_0_1"/>
<evidence type="ECO:0000313" key="2">
    <source>
        <dbReference type="EMBL" id="EGG09352.1"/>
    </source>
</evidence>
<accession>F4RD79</accession>
<gene>
    <name evidence="2" type="ORF">MELLADRAFT_55319</name>
</gene>
<dbReference type="RefSeq" id="XP_007407079.1">
    <property type="nucleotide sequence ID" value="XM_007407017.1"/>
</dbReference>
<dbReference type="Proteomes" id="UP000001072">
    <property type="component" value="Unassembled WGS sequence"/>
</dbReference>
<dbReference type="KEGG" id="mlr:MELLADRAFT_55319"/>
<sequence>MCHVINLVAKDFLDGMGQLTDEDIATFETSGMAKTLASFEPDELPCTGDYSVPVPDSLPQHTPQQCNSTSQASLEVHRPTQTQDDNVDLSQITYEDILGPDETQLANSKTTALTARKKKSTIVTRIRALDTHIRKSPQELEASFH</sequence>
<dbReference type="GeneID" id="18928966"/>
<dbReference type="InParanoid" id="F4RD79"/>
<keyword evidence="3" id="KW-1185">Reference proteome</keyword>
<evidence type="ECO:0000256" key="1">
    <source>
        <dbReference type="SAM" id="MobiDB-lite"/>
    </source>
</evidence>
<reference evidence="3" key="1">
    <citation type="journal article" date="2011" name="Proc. Natl. Acad. Sci. U.S.A.">
        <title>Obligate biotrophy features unraveled by the genomic analysis of rust fungi.</title>
        <authorList>
            <person name="Duplessis S."/>
            <person name="Cuomo C.A."/>
            <person name="Lin Y.-C."/>
            <person name="Aerts A."/>
            <person name="Tisserant E."/>
            <person name="Veneault-Fourrey C."/>
            <person name="Joly D.L."/>
            <person name="Hacquard S."/>
            <person name="Amselem J."/>
            <person name="Cantarel B.L."/>
            <person name="Chiu R."/>
            <person name="Coutinho P.M."/>
            <person name="Feau N."/>
            <person name="Field M."/>
            <person name="Frey P."/>
            <person name="Gelhaye E."/>
            <person name="Goldberg J."/>
            <person name="Grabherr M.G."/>
            <person name="Kodira C.D."/>
            <person name="Kohler A."/>
            <person name="Kuees U."/>
            <person name="Lindquist E.A."/>
            <person name="Lucas S.M."/>
            <person name="Mago R."/>
            <person name="Mauceli E."/>
            <person name="Morin E."/>
            <person name="Murat C."/>
            <person name="Pangilinan J.L."/>
            <person name="Park R."/>
            <person name="Pearson M."/>
            <person name="Quesneville H."/>
            <person name="Rouhier N."/>
            <person name="Sakthikumar S."/>
            <person name="Salamov A.A."/>
            <person name="Schmutz J."/>
            <person name="Selles B."/>
            <person name="Shapiro H."/>
            <person name="Tanguay P."/>
            <person name="Tuskan G.A."/>
            <person name="Henrissat B."/>
            <person name="Van de Peer Y."/>
            <person name="Rouze P."/>
            <person name="Ellis J.G."/>
            <person name="Dodds P.N."/>
            <person name="Schein J.E."/>
            <person name="Zhong S."/>
            <person name="Hamelin R.C."/>
            <person name="Grigoriev I.V."/>
            <person name="Szabo L.J."/>
            <person name="Martin F."/>
        </authorList>
    </citation>
    <scope>NUCLEOTIDE SEQUENCE [LARGE SCALE GENOMIC DNA]</scope>
    <source>
        <strain evidence="3">98AG31 / pathotype 3-4-7</strain>
    </source>
</reference>
<evidence type="ECO:0000313" key="3">
    <source>
        <dbReference type="Proteomes" id="UP000001072"/>
    </source>
</evidence>